<dbReference type="Proteomes" id="UP000297245">
    <property type="component" value="Unassembled WGS sequence"/>
</dbReference>
<dbReference type="EMBL" id="ML179515">
    <property type="protein sequence ID" value="THU86054.1"/>
    <property type="molecule type" value="Genomic_DNA"/>
</dbReference>
<reference evidence="2 3" key="1">
    <citation type="journal article" date="2019" name="Nat. Ecol. Evol.">
        <title>Megaphylogeny resolves global patterns of mushroom evolution.</title>
        <authorList>
            <person name="Varga T."/>
            <person name="Krizsan K."/>
            <person name="Foldi C."/>
            <person name="Dima B."/>
            <person name="Sanchez-Garcia M."/>
            <person name="Sanchez-Ramirez S."/>
            <person name="Szollosi G.J."/>
            <person name="Szarkandi J.G."/>
            <person name="Papp V."/>
            <person name="Albert L."/>
            <person name="Andreopoulos W."/>
            <person name="Angelini C."/>
            <person name="Antonin V."/>
            <person name="Barry K.W."/>
            <person name="Bougher N.L."/>
            <person name="Buchanan P."/>
            <person name="Buyck B."/>
            <person name="Bense V."/>
            <person name="Catcheside P."/>
            <person name="Chovatia M."/>
            <person name="Cooper J."/>
            <person name="Damon W."/>
            <person name="Desjardin D."/>
            <person name="Finy P."/>
            <person name="Geml J."/>
            <person name="Haridas S."/>
            <person name="Hughes K."/>
            <person name="Justo A."/>
            <person name="Karasinski D."/>
            <person name="Kautmanova I."/>
            <person name="Kiss B."/>
            <person name="Kocsube S."/>
            <person name="Kotiranta H."/>
            <person name="LaButti K.M."/>
            <person name="Lechner B.E."/>
            <person name="Liimatainen K."/>
            <person name="Lipzen A."/>
            <person name="Lukacs Z."/>
            <person name="Mihaltcheva S."/>
            <person name="Morgado L.N."/>
            <person name="Niskanen T."/>
            <person name="Noordeloos M.E."/>
            <person name="Ohm R.A."/>
            <person name="Ortiz-Santana B."/>
            <person name="Ovrebo C."/>
            <person name="Racz N."/>
            <person name="Riley R."/>
            <person name="Savchenko A."/>
            <person name="Shiryaev A."/>
            <person name="Soop K."/>
            <person name="Spirin V."/>
            <person name="Szebenyi C."/>
            <person name="Tomsovsky M."/>
            <person name="Tulloss R.E."/>
            <person name="Uehling J."/>
            <person name="Grigoriev I.V."/>
            <person name="Vagvolgyi C."/>
            <person name="Papp T."/>
            <person name="Martin F.M."/>
            <person name="Miettinen O."/>
            <person name="Hibbett D.S."/>
            <person name="Nagy L.G."/>
        </authorList>
    </citation>
    <scope>NUCLEOTIDE SEQUENCE [LARGE SCALE GENOMIC DNA]</scope>
    <source>
        <strain evidence="2 3">CBS 962.96</strain>
    </source>
</reference>
<organism evidence="2 3">
    <name type="scientific">Dendrothele bispora (strain CBS 962.96)</name>
    <dbReference type="NCBI Taxonomy" id="1314807"/>
    <lineage>
        <taxon>Eukaryota</taxon>
        <taxon>Fungi</taxon>
        <taxon>Dikarya</taxon>
        <taxon>Basidiomycota</taxon>
        <taxon>Agaricomycotina</taxon>
        <taxon>Agaricomycetes</taxon>
        <taxon>Agaricomycetidae</taxon>
        <taxon>Agaricales</taxon>
        <taxon>Agaricales incertae sedis</taxon>
        <taxon>Dendrothele</taxon>
    </lineage>
</organism>
<accession>A0A4S8LF35</accession>
<dbReference type="PANTHER" id="PTHR38797">
    <property type="entry name" value="NUCLEAR PORE COMPLEX PROTEIN NUP85-RELATED"/>
    <property type="match status" value="1"/>
</dbReference>
<evidence type="ECO:0000313" key="2">
    <source>
        <dbReference type="EMBL" id="THU87549.1"/>
    </source>
</evidence>
<dbReference type="InterPro" id="IPR022085">
    <property type="entry name" value="OpdG"/>
</dbReference>
<dbReference type="InterPro" id="IPR053204">
    <property type="entry name" value="Oxopyrrolidines_Biosynth-assoc"/>
</dbReference>
<evidence type="ECO:0000313" key="3">
    <source>
        <dbReference type="Proteomes" id="UP000297245"/>
    </source>
</evidence>
<dbReference type="AlphaFoldDB" id="A0A4S8LF35"/>
<gene>
    <name evidence="2" type="ORF">K435DRAFT_969860</name>
    <name evidence="1" type="ORF">K435DRAFT_970443</name>
</gene>
<name>A0A4S8LF35_DENBC</name>
<dbReference type="EMBL" id="ML179446">
    <property type="protein sequence ID" value="THU87549.1"/>
    <property type="molecule type" value="Genomic_DNA"/>
</dbReference>
<dbReference type="PANTHER" id="PTHR38797:SF4">
    <property type="entry name" value="NUCLEAR PORE COMPLEX PROTEIN NUP85"/>
    <property type="match status" value="1"/>
</dbReference>
<evidence type="ECO:0000313" key="1">
    <source>
        <dbReference type="EMBL" id="THU86054.1"/>
    </source>
</evidence>
<dbReference type="OrthoDB" id="3350591at2759"/>
<protein>
    <submittedName>
        <fullName evidence="2">Uncharacterized protein</fullName>
    </submittedName>
</protein>
<keyword evidence="3" id="KW-1185">Reference proteome</keyword>
<proteinExistence type="predicted"/>
<dbReference type="Pfam" id="PF12311">
    <property type="entry name" value="DUF3632"/>
    <property type="match status" value="1"/>
</dbReference>
<sequence>MFSTPENMHHITLNISDSTDTLAEKNIASTLQDLVNGTITPDFAAHTIDSVVVSECQKAYKSYTNSTQEQLAEGTIEKPSPSGWSNYLWDCLGRSAMVVPADHPGQVLLVQMLQQLQCMPPHTAPGVVYGDKIITKTLWVLTARNGYDGLEQWMWELDQGHFNGHGLKSEHTVAYLNFSAFLARLLAHGVAEATRLSALIRPSPFGTRGPSYMIKQFDSATDLHQYEGYASAAAQWILYAGNALYEMCQKDVLTEIGSQRWTMNVWESWKTKFDAISKDARFTPQIQELARKTTGMMGKIEAEDMKGNIVEQFGFISLKDNQESEE</sequence>